<dbReference type="RefSeq" id="WP_344272795.1">
    <property type="nucleotide sequence ID" value="NZ_BAAAHV010000011.1"/>
</dbReference>
<feature type="region of interest" description="Disordered" evidence="1">
    <location>
        <begin position="1"/>
        <end position="23"/>
    </location>
</feature>
<feature type="transmembrane region" description="Helical" evidence="2">
    <location>
        <begin position="219"/>
        <end position="239"/>
    </location>
</feature>
<dbReference type="EMBL" id="JBHUKQ010000010">
    <property type="protein sequence ID" value="MFD2481803.1"/>
    <property type="molecule type" value="Genomic_DNA"/>
</dbReference>
<sequence>MIVQPDVAGPIDDVGSPPAEPGRRPWRTGAWCAAWLLAATWLQLIRGPGHRAPDVPWAEDASVFVNQALRHSFWDNLFAQHAGYLQVVARLLAQPVRHLPVEWFAVWLALSAAFVVALVSLLVWFLSGKVVQTLWARALLTALVPLLPQAGFEVNGAICDLHWHLAYAAFWVLLVPSKSLRGQIGAAAVVVLAALSDPLTALVLPIAIVGVLRTSRRRLALLAPAAMCAALAVQAWVHFTQSVPFRASPTNVWDLPKIYGLRVVLSAVVGDRELTSVYVPLGLPIVVAVCVLVLAGLAVLLRVAARPARVVAVASLLASVAYLFVSVGLRGTGGVLPRESFGLGDSRYTIVPLLLLWTAVIVLLDQAAARSDPARNARGAGTSALIGIVTAAFLGIQLLSDWTLPTVRSFGPSWSASLRSAEAVCEKPPAERAPQPAPLVAERHGKTSAPIFPGPDDVTIVVAPEPPPGEPLLFGVVLPCSALRK</sequence>
<feature type="transmembrane region" description="Helical" evidence="2">
    <location>
        <begin position="380"/>
        <end position="399"/>
    </location>
</feature>
<evidence type="ECO:0000256" key="2">
    <source>
        <dbReference type="SAM" id="Phobius"/>
    </source>
</evidence>
<protein>
    <submittedName>
        <fullName evidence="3">Glucosyltransferase</fullName>
    </submittedName>
</protein>
<feature type="transmembrane region" description="Helical" evidence="2">
    <location>
        <begin position="184"/>
        <end position="212"/>
    </location>
</feature>
<keyword evidence="2" id="KW-1133">Transmembrane helix</keyword>
<evidence type="ECO:0000256" key="1">
    <source>
        <dbReference type="SAM" id="MobiDB-lite"/>
    </source>
</evidence>
<organism evidence="3 4">
    <name type="scientific">Amycolatopsis albidoflavus</name>
    <dbReference type="NCBI Taxonomy" id="102226"/>
    <lineage>
        <taxon>Bacteria</taxon>
        <taxon>Bacillati</taxon>
        <taxon>Actinomycetota</taxon>
        <taxon>Actinomycetes</taxon>
        <taxon>Pseudonocardiales</taxon>
        <taxon>Pseudonocardiaceae</taxon>
        <taxon>Amycolatopsis</taxon>
    </lineage>
</organism>
<feature type="transmembrane region" description="Helical" evidence="2">
    <location>
        <begin position="310"/>
        <end position="329"/>
    </location>
</feature>
<comment type="caution">
    <text evidence="3">The sequence shown here is derived from an EMBL/GenBank/DDBJ whole genome shotgun (WGS) entry which is preliminary data.</text>
</comment>
<keyword evidence="2" id="KW-0472">Membrane</keyword>
<keyword evidence="4" id="KW-1185">Reference proteome</keyword>
<reference evidence="4" key="1">
    <citation type="journal article" date="2019" name="Int. J. Syst. Evol. Microbiol.">
        <title>The Global Catalogue of Microorganisms (GCM) 10K type strain sequencing project: providing services to taxonomists for standard genome sequencing and annotation.</title>
        <authorList>
            <consortium name="The Broad Institute Genomics Platform"/>
            <consortium name="The Broad Institute Genome Sequencing Center for Infectious Disease"/>
            <person name="Wu L."/>
            <person name="Ma J."/>
        </authorList>
    </citation>
    <scope>NUCLEOTIDE SEQUENCE [LARGE SCALE GENOMIC DNA]</scope>
    <source>
        <strain evidence="4">CGMCC 4.7638</strain>
    </source>
</reference>
<accession>A0ABW5HYB7</accession>
<feature type="transmembrane region" description="Helical" evidence="2">
    <location>
        <begin position="281"/>
        <end position="303"/>
    </location>
</feature>
<name>A0ABW5HYB7_9PSEU</name>
<feature type="transmembrane region" description="Helical" evidence="2">
    <location>
        <begin position="104"/>
        <end position="126"/>
    </location>
</feature>
<dbReference type="Proteomes" id="UP001597542">
    <property type="component" value="Unassembled WGS sequence"/>
</dbReference>
<evidence type="ECO:0000313" key="4">
    <source>
        <dbReference type="Proteomes" id="UP001597542"/>
    </source>
</evidence>
<feature type="transmembrane region" description="Helical" evidence="2">
    <location>
        <begin position="349"/>
        <end position="368"/>
    </location>
</feature>
<keyword evidence="2" id="KW-0812">Transmembrane</keyword>
<proteinExistence type="predicted"/>
<evidence type="ECO:0000313" key="3">
    <source>
        <dbReference type="EMBL" id="MFD2481803.1"/>
    </source>
</evidence>
<gene>
    <name evidence="3" type="ORF">ACFSUT_16075</name>
</gene>